<dbReference type="EMBL" id="VTER01000008">
    <property type="protein sequence ID" value="TYS46302.1"/>
    <property type="molecule type" value="Genomic_DNA"/>
</dbReference>
<comment type="caution">
    <text evidence="2">The sequence shown here is derived from an EMBL/GenBank/DDBJ whole genome shotgun (WGS) entry which is preliminary data.</text>
</comment>
<feature type="compositionally biased region" description="Basic and acidic residues" evidence="1">
    <location>
        <begin position="43"/>
        <end position="81"/>
    </location>
</feature>
<dbReference type="Proteomes" id="UP000322139">
    <property type="component" value="Unassembled WGS sequence"/>
</dbReference>
<proteinExistence type="predicted"/>
<evidence type="ECO:0000313" key="3">
    <source>
        <dbReference type="Proteomes" id="UP000322139"/>
    </source>
</evidence>
<feature type="region of interest" description="Disordered" evidence="1">
    <location>
        <begin position="1"/>
        <end position="87"/>
    </location>
</feature>
<feature type="compositionally biased region" description="Basic and acidic residues" evidence="1">
    <location>
        <begin position="18"/>
        <end position="35"/>
    </location>
</feature>
<reference evidence="2 3" key="1">
    <citation type="submission" date="2019-08" db="EMBL/GenBank/DDBJ databases">
        <title>Bacillus genomes from the desert of Cuatro Cienegas, Coahuila.</title>
        <authorList>
            <person name="Olmedo-Alvarez G."/>
        </authorList>
    </citation>
    <scope>NUCLEOTIDE SEQUENCE [LARGE SCALE GENOMIC DNA]</scope>
    <source>
        <strain evidence="2 3">CH446_14T</strain>
    </source>
</reference>
<accession>A0A5D4R9J1</accession>
<sequence>MAGEKDGKYEQQNMDNPEQFKTDKESIYDKFKEEQNVDTIPLEDLKQEQREEKMGRNTKDNSSSEEKYNADFETIDKDKIGGDSYDY</sequence>
<evidence type="ECO:0000313" key="2">
    <source>
        <dbReference type="EMBL" id="TYS46302.1"/>
    </source>
</evidence>
<dbReference type="RefSeq" id="WP_148975882.1">
    <property type="nucleotide sequence ID" value="NZ_VTER01000008.1"/>
</dbReference>
<evidence type="ECO:0000256" key="1">
    <source>
        <dbReference type="SAM" id="MobiDB-lite"/>
    </source>
</evidence>
<organism evidence="2 3">
    <name type="scientific">Bacillus infantis</name>
    <dbReference type="NCBI Taxonomy" id="324767"/>
    <lineage>
        <taxon>Bacteria</taxon>
        <taxon>Bacillati</taxon>
        <taxon>Bacillota</taxon>
        <taxon>Bacilli</taxon>
        <taxon>Bacillales</taxon>
        <taxon>Bacillaceae</taxon>
        <taxon>Bacillus</taxon>
    </lineage>
</organism>
<protein>
    <submittedName>
        <fullName evidence="2">Uncharacterized protein</fullName>
    </submittedName>
</protein>
<name>A0A5D4R9J1_9BACI</name>
<dbReference type="AlphaFoldDB" id="A0A5D4R9J1"/>
<gene>
    <name evidence="2" type="ORF">FZD51_17135</name>
</gene>